<keyword evidence="6" id="KW-0238">DNA-binding</keyword>
<evidence type="ECO:0000256" key="7">
    <source>
        <dbReference type="ARBA" id="ARBA00047942"/>
    </source>
</evidence>
<keyword evidence="2" id="KW-0489">Methyltransferase</keyword>
<dbReference type="Pfam" id="PF12950">
    <property type="entry name" value="TaqI_C"/>
    <property type="match status" value="1"/>
</dbReference>
<dbReference type="GO" id="GO:0009307">
    <property type="term" value="P:DNA restriction-modification system"/>
    <property type="evidence" value="ECO:0007669"/>
    <property type="project" value="UniProtKB-KW"/>
</dbReference>
<organism evidence="10 11">
    <name type="scientific">Candidatus Gottesmanbacteria bacterium RIFCSPHIGHO2_02_FULL_39_14</name>
    <dbReference type="NCBI Taxonomy" id="1798383"/>
    <lineage>
        <taxon>Bacteria</taxon>
        <taxon>Candidatus Gottesmaniibacteriota</taxon>
    </lineage>
</organism>
<dbReference type="Pfam" id="PF07669">
    <property type="entry name" value="Eco57I"/>
    <property type="match status" value="1"/>
</dbReference>
<name>A0A1F6A356_9BACT</name>
<keyword evidence="4" id="KW-0949">S-adenosyl-L-methionine</keyword>
<dbReference type="PROSITE" id="PS00092">
    <property type="entry name" value="N6_MTASE"/>
    <property type="match status" value="1"/>
</dbReference>
<dbReference type="EMBL" id="MFJM01000012">
    <property type="protein sequence ID" value="OGG18942.1"/>
    <property type="molecule type" value="Genomic_DNA"/>
</dbReference>
<evidence type="ECO:0000256" key="5">
    <source>
        <dbReference type="ARBA" id="ARBA00022747"/>
    </source>
</evidence>
<dbReference type="InterPro" id="IPR025931">
    <property type="entry name" value="TaqI_C"/>
</dbReference>
<dbReference type="InterPro" id="IPR050953">
    <property type="entry name" value="N4_N6_ade-DNA_methylase"/>
</dbReference>
<dbReference type="STRING" id="1798383.A3D78_05805"/>
<dbReference type="GO" id="GO:0003677">
    <property type="term" value="F:DNA binding"/>
    <property type="evidence" value="ECO:0007669"/>
    <property type="project" value="UniProtKB-KW"/>
</dbReference>
<dbReference type="InterPro" id="IPR002052">
    <property type="entry name" value="DNA_methylase_N6_adenine_CS"/>
</dbReference>
<dbReference type="InterPro" id="IPR029063">
    <property type="entry name" value="SAM-dependent_MTases_sf"/>
</dbReference>
<feature type="domain" description="Type II methyltransferase M.TaqI-like" evidence="8">
    <location>
        <begin position="512"/>
        <end position="765"/>
    </location>
</feature>
<dbReference type="InterPro" id="IPR011639">
    <property type="entry name" value="MethylTrfase_TaqI-like_dom"/>
</dbReference>
<gene>
    <name evidence="10" type="ORF">A3D78_05805</name>
</gene>
<comment type="catalytic activity">
    <reaction evidence="7">
        <text>a 2'-deoxyadenosine in DNA + S-adenosyl-L-methionine = an N(6)-methyl-2'-deoxyadenosine in DNA + S-adenosyl-L-homocysteine + H(+)</text>
        <dbReference type="Rhea" id="RHEA:15197"/>
        <dbReference type="Rhea" id="RHEA-COMP:12418"/>
        <dbReference type="Rhea" id="RHEA-COMP:12419"/>
        <dbReference type="ChEBI" id="CHEBI:15378"/>
        <dbReference type="ChEBI" id="CHEBI:57856"/>
        <dbReference type="ChEBI" id="CHEBI:59789"/>
        <dbReference type="ChEBI" id="CHEBI:90615"/>
        <dbReference type="ChEBI" id="CHEBI:90616"/>
        <dbReference type="EC" id="2.1.1.72"/>
    </reaction>
</comment>
<evidence type="ECO:0000256" key="4">
    <source>
        <dbReference type="ARBA" id="ARBA00022691"/>
    </source>
</evidence>
<evidence type="ECO:0000256" key="3">
    <source>
        <dbReference type="ARBA" id="ARBA00022679"/>
    </source>
</evidence>
<evidence type="ECO:0000256" key="2">
    <source>
        <dbReference type="ARBA" id="ARBA00022603"/>
    </source>
</evidence>
<evidence type="ECO:0000259" key="9">
    <source>
        <dbReference type="Pfam" id="PF12950"/>
    </source>
</evidence>
<evidence type="ECO:0000259" key="8">
    <source>
        <dbReference type="Pfam" id="PF07669"/>
    </source>
</evidence>
<accession>A0A1F6A356</accession>
<proteinExistence type="predicted"/>
<dbReference type="PRINTS" id="PR00507">
    <property type="entry name" value="N12N6MTFRASE"/>
</dbReference>
<evidence type="ECO:0000256" key="6">
    <source>
        <dbReference type="ARBA" id="ARBA00023125"/>
    </source>
</evidence>
<protein>
    <recommendedName>
        <fullName evidence="1">site-specific DNA-methyltransferase (adenine-specific)</fullName>
        <ecNumber evidence="1">2.1.1.72</ecNumber>
    </recommendedName>
</protein>
<dbReference type="EC" id="2.1.1.72" evidence="1"/>
<dbReference type="GO" id="GO:0009007">
    <property type="term" value="F:site-specific DNA-methyltransferase (adenine-specific) activity"/>
    <property type="evidence" value="ECO:0007669"/>
    <property type="project" value="UniProtKB-EC"/>
</dbReference>
<evidence type="ECO:0000256" key="1">
    <source>
        <dbReference type="ARBA" id="ARBA00011900"/>
    </source>
</evidence>
<dbReference type="GO" id="GO:0032259">
    <property type="term" value="P:methylation"/>
    <property type="evidence" value="ECO:0007669"/>
    <property type="project" value="UniProtKB-KW"/>
</dbReference>
<keyword evidence="5" id="KW-0680">Restriction system</keyword>
<dbReference type="PANTHER" id="PTHR33841">
    <property type="entry name" value="DNA METHYLTRANSFERASE YEEA-RELATED"/>
    <property type="match status" value="1"/>
</dbReference>
<dbReference type="Gene3D" id="3.40.50.150">
    <property type="entry name" value="Vaccinia Virus protein VP39"/>
    <property type="match status" value="1"/>
</dbReference>
<dbReference type="Proteomes" id="UP000176253">
    <property type="component" value="Unassembled WGS sequence"/>
</dbReference>
<dbReference type="AlphaFoldDB" id="A0A1F6A356"/>
<reference evidence="10 11" key="1">
    <citation type="journal article" date="2016" name="Nat. Commun.">
        <title>Thousands of microbial genomes shed light on interconnected biogeochemical processes in an aquifer system.</title>
        <authorList>
            <person name="Anantharaman K."/>
            <person name="Brown C.T."/>
            <person name="Hug L.A."/>
            <person name="Sharon I."/>
            <person name="Castelle C.J."/>
            <person name="Probst A.J."/>
            <person name="Thomas B.C."/>
            <person name="Singh A."/>
            <person name="Wilkins M.J."/>
            <person name="Karaoz U."/>
            <person name="Brodie E.L."/>
            <person name="Williams K.H."/>
            <person name="Hubbard S.S."/>
            <person name="Banfield J.F."/>
        </authorList>
    </citation>
    <scope>NUCLEOTIDE SEQUENCE [LARGE SCALE GENOMIC DNA]</scope>
</reference>
<evidence type="ECO:0000313" key="11">
    <source>
        <dbReference type="Proteomes" id="UP000176253"/>
    </source>
</evidence>
<evidence type="ECO:0000313" key="10">
    <source>
        <dbReference type="EMBL" id="OGG18942.1"/>
    </source>
</evidence>
<sequence>MIDFKKPYDRIDFETFLKWFIPDTVIKTEEIIPNRTYSLIRKITKIGKSEALDLNLYELEHENEHDPRVTLSKESFALIKDYGVHRALIIFKNKKSLNYRFSLITFGSKWESGTKIEKEFSNPRRFSFFLGPDAKVNTPTKFLISKDKIMDFNDLKKRFSIEVVNKEFYKEISLLFIKLVGGTINIGKKKTDFKSLLKLPSIIDKSQACLEFAVRLIGRILFCWFLREKKSQVGLSLIPKELLSLEAVKSNENFYHTILEPIFFEVLNKPVKSRIDDFSKNSFSSVPYLNGGLFYPQNDDFYKRNNGDYQSQYRNTLVIPDNWFKDFFKILETYNFTIDENTSYDEELSIDPEMLGRIFENLLAEINPETGESARKSTGSYYTPRVIVDYMVDESILLYLKQQTKVKENKLKAMITYDLVDDSNFTYSLEEKEQIINSLESLKLLDPACGSGAFPIGALQKIVFILQQIDPDGKLWFKKQQLKTSPEIRRIIQREFENQNFDYIRKLGIIRENIYGIDIQPIATEISRLRCFLTLVVDQKVDDSSDNRGIEPLPNLDFKFVTANSLIGLPQLNNSSDKPKQTEMFDDREKIEELKAIREQYFTASGIEREQLKSEFIETQKQLIFDLVSEHGYMSLFKAELTHKLSSWEPFSHKSAEWFDPEWMFGIKDGFNIIIANPPYVGEKRKKELFQEIKKSTYKKYYQKRMDMYYFFIHLALDLLNENGVSSFITTNYFITATNADKLRRDLKTRSILNKMINFNELKIFESAMGQHNMIIIFTKKIADYTSVYTCVTQQKGLATHDLLQQILTSKASNTNYYKVKQSDIYDGDECYIRLEGAGKDDNYMNKIFEKLKINNWLLGNICNIDSGIQTGIDKVTNKHIEKSLIGKNHLNNGVYILNKDELSKIGLNNKENQIIKPWFKNSDIKQYYIPKETDKFLIYATRDLNIKEYPNIFQHLKKYNTLINNRASDRGEIQAALKLGKWWVVFVAKNKQIFVSEKIICPQRSIINVFAYSKDEYFASKDVYFITKKFNDISLKYVLALLNSKLYYCWLYYRGKRKGDSLELYAKPLSEIPIKTTSILNQKPFIEIVDKILTNTNTSDYLASSEKQAKVKDYEQQIDQLVYKLYGLTPEEINIVEGKRN</sequence>
<feature type="domain" description="TaqI-like C-terminal specificity" evidence="9">
    <location>
        <begin position="922"/>
        <end position="1075"/>
    </location>
</feature>
<dbReference type="PANTHER" id="PTHR33841:SF1">
    <property type="entry name" value="DNA METHYLTRANSFERASE A"/>
    <property type="match status" value="1"/>
</dbReference>
<keyword evidence="3" id="KW-0808">Transferase</keyword>
<dbReference type="SUPFAM" id="SSF53335">
    <property type="entry name" value="S-adenosyl-L-methionine-dependent methyltransferases"/>
    <property type="match status" value="1"/>
</dbReference>
<comment type="caution">
    <text evidence="10">The sequence shown here is derived from an EMBL/GenBank/DDBJ whole genome shotgun (WGS) entry which is preliminary data.</text>
</comment>